<proteinExistence type="predicted"/>
<dbReference type="Proteomes" id="UP000054783">
    <property type="component" value="Unassembled WGS sequence"/>
</dbReference>
<dbReference type="AlphaFoldDB" id="A0A0V0Y2A4"/>
<accession>A0A0V0Y2A4</accession>
<protein>
    <submittedName>
        <fullName evidence="1">Uncharacterized protein</fullName>
    </submittedName>
</protein>
<reference evidence="1 2" key="1">
    <citation type="submission" date="2015-01" db="EMBL/GenBank/DDBJ databases">
        <title>Evolution of Trichinella species and genotypes.</title>
        <authorList>
            <person name="Korhonen P.K."/>
            <person name="Edoardo P."/>
            <person name="Giuseppe L.R."/>
            <person name="Gasser R.B."/>
        </authorList>
    </citation>
    <scope>NUCLEOTIDE SEQUENCE [LARGE SCALE GENOMIC DNA]</scope>
    <source>
        <strain evidence="1">ISS2496</strain>
    </source>
</reference>
<evidence type="ECO:0000313" key="2">
    <source>
        <dbReference type="Proteomes" id="UP000054783"/>
    </source>
</evidence>
<evidence type="ECO:0000313" key="1">
    <source>
        <dbReference type="EMBL" id="KRX93929.1"/>
    </source>
</evidence>
<sequence>MTKHGVQSKRNLKTVQLMMLYIFKFNPCNTRIFQLINQIQYLLMNDTICDKQRHTGTARKRLYVHANTGCK</sequence>
<name>A0A0V0Y2A4_9BILA</name>
<comment type="caution">
    <text evidence="1">The sequence shown here is derived from an EMBL/GenBank/DDBJ whole genome shotgun (WGS) entry which is preliminary data.</text>
</comment>
<keyword evidence="2" id="KW-1185">Reference proteome</keyword>
<gene>
    <name evidence="1" type="ORF">T12_15140</name>
</gene>
<feature type="non-terminal residue" evidence="1">
    <location>
        <position position="71"/>
    </location>
</feature>
<organism evidence="1 2">
    <name type="scientific">Trichinella patagoniensis</name>
    <dbReference type="NCBI Taxonomy" id="990121"/>
    <lineage>
        <taxon>Eukaryota</taxon>
        <taxon>Metazoa</taxon>
        <taxon>Ecdysozoa</taxon>
        <taxon>Nematoda</taxon>
        <taxon>Enoplea</taxon>
        <taxon>Dorylaimia</taxon>
        <taxon>Trichinellida</taxon>
        <taxon>Trichinellidae</taxon>
        <taxon>Trichinella</taxon>
    </lineage>
</organism>
<dbReference type="EMBL" id="JYDQ01004505">
    <property type="protein sequence ID" value="KRX93929.1"/>
    <property type="molecule type" value="Genomic_DNA"/>
</dbReference>